<name>A0ABX2U5M6_9BURK</name>
<dbReference type="Gene3D" id="2.30.110.10">
    <property type="entry name" value="Electron Transport, Fmn-binding Protein, Chain A"/>
    <property type="match status" value="1"/>
</dbReference>
<dbReference type="PANTHER" id="PTHR30466">
    <property type="entry name" value="FLAVIN REDUCTASE"/>
    <property type="match status" value="1"/>
</dbReference>
<evidence type="ECO:0000313" key="4">
    <source>
        <dbReference type="EMBL" id="OAD41127.1"/>
    </source>
</evidence>
<sequence>MNMTSFPPIQALRHAASLPVADFRLAMRRLVGAVSIVTTIDGETPVGLTATAVTAFSAEPARLLACINLKGTTFRAIAESRRMAVNLLAVHHTELAQKFGGAPVSHEERFGLGQWGSLVTGAPILNDALVVFDCVVDEMMVAHSHAVMIGEIKSVRLNPNPLAPLVYADGAFTTISPPHPGEQP</sequence>
<gene>
    <name evidence="4" type="ORF">LPB72_14535</name>
</gene>
<keyword evidence="5" id="KW-1185">Reference proteome</keyword>
<reference evidence="4 5" key="1">
    <citation type="submission" date="2016-02" db="EMBL/GenBank/DDBJ databases">
        <title>Draft genome sequence of Hydrogenophaga sp. LPB0072.</title>
        <authorList>
            <person name="Shin S.-K."/>
            <person name="Yi H."/>
        </authorList>
    </citation>
    <scope>NUCLEOTIDE SEQUENCE [LARGE SCALE GENOMIC DNA]</scope>
    <source>
        <strain evidence="4 5">LPB0072</strain>
    </source>
</reference>
<evidence type="ECO:0000313" key="5">
    <source>
        <dbReference type="Proteomes" id="UP000185657"/>
    </source>
</evidence>
<evidence type="ECO:0000256" key="2">
    <source>
        <dbReference type="ARBA" id="ARBA00023002"/>
    </source>
</evidence>
<comment type="similarity">
    <text evidence="1">Belongs to the non-flavoprotein flavin reductase family.</text>
</comment>
<dbReference type="Proteomes" id="UP000185657">
    <property type="component" value="Unassembled WGS sequence"/>
</dbReference>
<dbReference type="EMBL" id="LVWD01000026">
    <property type="protein sequence ID" value="OAD41127.1"/>
    <property type="molecule type" value="Genomic_DNA"/>
</dbReference>
<dbReference type="InterPro" id="IPR002563">
    <property type="entry name" value="Flavin_Rdtase-like_dom"/>
</dbReference>
<dbReference type="SMART" id="SM00903">
    <property type="entry name" value="Flavin_Reduct"/>
    <property type="match status" value="1"/>
</dbReference>
<evidence type="ECO:0000256" key="1">
    <source>
        <dbReference type="ARBA" id="ARBA00008898"/>
    </source>
</evidence>
<dbReference type="PANTHER" id="PTHR30466:SF11">
    <property type="entry name" value="FLAVIN-DEPENDENT MONOOXYGENASE, REDUCTASE SUBUNIT HSAB"/>
    <property type="match status" value="1"/>
</dbReference>
<protein>
    <recommendedName>
        <fullName evidence="3">Flavin reductase like domain-containing protein</fullName>
    </recommendedName>
</protein>
<comment type="caution">
    <text evidence="4">The sequence shown here is derived from an EMBL/GenBank/DDBJ whole genome shotgun (WGS) entry which is preliminary data.</text>
</comment>
<dbReference type="InterPro" id="IPR050268">
    <property type="entry name" value="NADH-dep_flavin_reductase"/>
</dbReference>
<organism evidence="4 5">
    <name type="scientific">Hydrogenophaga crassostreae</name>
    <dbReference type="NCBI Taxonomy" id="1763535"/>
    <lineage>
        <taxon>Bacteria</taxon>
        <taxon>Pseudomonadati</taxon>
        <taxon>Pseudomonadota</taxon>
        <taxon>Betaproteobacteria</taxon>
        <taxon>Burkholderiales</taxon>
        <taxon>Comamonadaceae</taxon>
        <taxon>Hydrogenophaga</taxon>
    </lineage>
</organism>
<proteinExistence type="inferred from homology"/>
<feature type="domain" description="Flavin reductase like" evidence="3">
    <location>
        <begin position="27"/>
        <end position="174"/>
    </location>
</feature>
<accession>A0ABX2U5M6</accession>
<dbReference type="SUPFAM" id="SSF50475">
    <property type="entry name" value="FMN-binding split barrel"/>
    <property type="match status" value="1"/>
</dbReference>
<dbReference type="Pfam" id="PF01613">
    <property type="entry name" value="Flavin_Reduct"/>
    <property type="match status" value="1"/>
</dbReference>
<keyword evidence="2" id="KW-0560">Oxidoreductase</keyword>
<dbReference type="InterPro" id="IPR012349">
    <property type="entry name" value="Split_barrel_FMN-bd"/>
</dbReference>
<evidence type="ECO:0000259" key="3">
    <source>
        <dbReference type="SMART" id="SM00903"/>
    </source>
</evidence>